<accession>A0ABT3Q398</accession>
<keyword evidence="2" id="KW-1185">Reference proteome</keyword>
<evidence type="ECO:0000313" key="1">
    <source>
        <dbReference type="EMBL" id="MCW9714594.1"/>
    </source>
</evidence>
<dbReference type="EMBL" id="JAJNDC010000009">
    <property type="protein sequence ID" value="MCW9714594.1"/>
    <property type="molecule type" value="Genomic_DNA"/>
</dbReference>
<protein>
    <submittedName>
        <fullName evidence="1">Uncharacterized protein</fullName>
    </submittedName>
</protein>
<name>A0ABT3Q398_9BACT</name>
<proteinExistence type="predicted"/>
<dbReference type="Proteomes" id="UP001207337">
    <property type="component" value="Unassembled WGS sequence"/>
</dbReference>
<reference evidence="1 2" key="1">
    <citation type="submission" date="2021-11" db="EMBL/GenBank/DDBJ databases">
        <title>Aliifidinibius sp. nov., a new bacterium isolated from saline soil.</title>
        <authorList>
            <person name="Galisteo C."/>
            <person name="De La Haba R."/>
            <person name="Sanchez-Porro C."/>
            <person name="Ventosa A."/>
        </authorList>
    </citation>
    <scope>NUCLEOTIDE SEQUENCE [LARGE SCALE GENOMIC DNA]</scope>
    <source>
        <strain evidence="1 2">KACC 190600</strain>
    </source>
</reference>
<comment type="caution">
    <text evidence="1">The sequence shown here is derived from an EMBL/GenBank/DDBJ whole genome shotgun (WGS) entry which is preliminary data.</text>
</comment>
<organism evidence="1 2">
    <name type="scientific">Fodinibius salicampi</name>
    <dbReference type="NCBI Taxonomy" id="1920655"/>
    <lineage>
        <taxon>Bacteria</taxon>
        <taxon>Pseudomonadati</taxon>
        <taxon>Balneolota</taxon>
        <taxon>Balneolia</taxon>
        <taxon>Balneolales</taxon>
        <taxon>Balneolaceae</taxon>
        <taxon>Fodinibius</taxon>
    </lineage>
</organism>
<dbReference type="RefSeq" id="WP_265791992.1">
    <property type="nucleotide sequence ID" value="NZ_BAABRS010000010.1"/>
</dbReference>
<gene>
    <name evidence="1" type="ORF">LQ318_16940</name>
</gene>
<sequence length="50" mass="5654">MRSNHLSYKPLSMGSTLRWQRLPILSRAIPIRSAEHTDDRTPVIPAKASP</sequence>
<evidence type="ECO:0000313" key="2">
    <source>
        <dbReference type="Proteomes" id="UP001207337"/>
    </source>
</evidence>